<proteinExistence type="inferred from homology"/>
<dbReference type="InterPro" id="IPR011989">
    <property type="entry name" value="ARM-like"/>
</dbReference>
<dbReference type="Pfam" id="PF05004">
    <property type="entry name" value="IFRD"/>
    <property type="match status" value="1"/>
</dbReference>
<evidence type="ECO:0000259" key="3">
    <source>
        <dbReference type="Pfam" id="PF05004"/>
    </source>
</evidence>
<accession>A0A0P1ADD5</accession>
<name>A0A0P1ADD5_PLAHL</name>
<dbReference type="InterPro" id="IPR016024">
    <property type="entry name" value="ARM-type_fold"/>
</dbReference>
<dbReference type="InterPro" id="IPR007701">
    <property type="entry name" value="Interferon-rel_develop_reg_N"/>
</dbReference>
<comment type="similarity">
    <text evidence="1">Belongs to the IFRD family.</text>
</comment>
<reference evidence="5" key="1">
    <citation type="submission" date="2014-09" db="EMBL/GenBank/DDBJ databases">
        <authorList>
            <person name="Sharma Rahul"/>
            <person name="Thines Marco"/>
        </authorList>
    </citation>
    <scope>NUCLEOTIDE SEQUENCE [LARGE SCALE GENOMIC DNA]</scope>
</reference>
<dbReference type="PANTHER" id="PTHR12354:SF1">
    <property type="entry name" value="INTERFERON-RELATED DEVELOPMENTAL REGULATOR 1"/>
    <property type="match status" value="1"/>
</dbReference>
<feature type="domain" description="Interferon-related developmental regulator N-terminal" evidence="3">
    <location>
        <begin position="74"/>
        <end position="373"/>
    </location>
</feature>
<dbReference type="STRING" id="4781.A0A0P1ADD5"/>
<evidence type="ECO:0000256" key="2">
    <source>
        <dbReference type="SAM" id="MobiDB-lite"/>
    </source>
</evidence>
<dbReference type="Proteomes" id="UP000054928">
    <property type="component" value="Unassembled WGS sequence"/>
</dbReference>
<keyword evidence="5" id="KW-1185">Reference proteome</keyword>
<evidence type="ECO:0000313" key="5">
    <source>
        <dbReference type="Proteomes" id="UP000054928"/>
    </source>
</evidence>
<dbReference type="Gene3D" id="1.25.10.10">
    <property type="entry name" value="Leucine-rich Repeat Variant"/>
    <property type="match status" value="1"/>
</dbReference>
<feature type="region of interest" description="Disordered" evidence="2">
    <location>
        <begin position="71"/>
        <end position="90"/>
    </location>
</feature>
<dbReference type="PANTHER" id="PTHR12354">
    <property type="entry name" value="INTERFERON-RELATED DEVELOPMENTAL REGULATOR"/>
    <property type="match status" value="1"/>
</dbReference>
<dbReference type="InterPro" id="IPR039777">
    <property type="entry name" value="IFRD"/>
</dbReference>
<dbReference type="EMBL" id="CCYD01000322">
    <property type="protein sequence ID" value="CEG38793.1"/>
    <property type="molecule type" value="Genomic_DNA"/>
</dbReference>
<dbReference type="AlphaFoldDB" id="A0A0P1ADD5"/>
<sequence length="473" mass="53397">MVKGTRAKELHPHLRRRLSETGRQLLRDALAEDSDARDDDSIDYSIISNCGDSSIESELEGTLQWERQQQLELNSSDKNERKERSKKWKNTNEIENADDDLEGAIEKLKEKRDTTKITALEKILAMLRVEVLSDRIQKIKVTLAPQILGCLKRRAKESSILALRVLSMVAITLGANEQKLYDDLLQPVQTIFTDRDDDAMRIEAVYALSIACFVSCSDDESKWELLEVLGKFLVAANDAEEDGYDGNEFSETLIVAVIKCWAFLVSSFQPSVIVGKVYNAQSIVYGHVAALADFVRNGRNISVRLPASEALALIVQFKYTTAVSWTYSNEPANSVISGLDTRIEMLMQESAKKIGKKNRKSQRSVLKDVLETLYTGNGPFTELQDRNETLTISTWSRFFQAHVFCRVLESGFQTHLVKNEVLRDIFEIKAHGNAKLGLVSTVERRAGLKAKSVHKRNDISRKDQAQNAFLFDQ</sequence>
<organism evidence="4 5">
    <name type="scientific">Plasmopara halstedii</name>
    <name type="common">Downy mildew of sunflower</name>
    <dbReference type="NCBI Taxonomy" id="4781"/>
    <lineage>
        <taxon>Eukaryota</taxon>
        <taxon>Sar</taxon>
        <taxon>Stramenopiles</taxon>
        <taxon>Oomycota</taxon>
        <taxon>Peronosporomycetes</taxon>
        <taxon>Peronosporales</taxon>
        <taxon>Peronosporaceae</taxon>
        <taxon>Plasmopara</taxon>
    </lineage>
</organism>
<dbReference type="RefSeq" id="XP_024575162.1">
    <property type="nucleotide sequence ID" value="XM_024724268.1"/>
</dbReference>
<evidence type="ECO:0000313" key="4">
    <source>
        <dbReference type="EMBL" id="CEG38793.1"/>
    </source>
</evidence>
<dbReference type="OMA" id="EMHLHKF"/>
<evidence type="ECO:0000256" key="1">
    <source>
        <dbReference type="ARBA" id="ARBA00008828"/>
    </source>
</evidence>
<dbReference type="GeneID" id="36403901"/>
<protein>
    <submittedName>
        <fullName evidence="4">Interferon-related protein PC4 like</fullName>
    </submittedName>
</protein>
<dbReference type="OrthoDB" id="18978at2759"/>
<dbReference type="SUPFAM" id="SSF48371">
    <property type="entry name" value="ARM repeat"/>
    <property type="match status" value="1"/>
</dbReference>